<evidence type="ECO:0000313" key="3">
    <source>
        <dbReference type="Proteomes" id="UP000729402"/>
    </source>
</evidence>
<gene>
    <name evidence="2" type="ORF">GUJ93_ZPchr0008g11522</name>
</gene>
<organism evidence="2 3">
    <name type="scientific">Zizania palustris</name>
    <name type="common">Northern wild rice</name>
    <dbReference type="NCBI Taxonomy" id="103762"/>
    <lineage>
        <taxon>Eukaryota</taxon>
        <taxon>Viridiplantae</taxon>
        <taxon>Streptophyta</taxon>
        <taxon>Embryophyta</taxon>
        <taxon>Tracheophyta</taxon>
        <taxon>Spermatophyta</taxon>
        <taxon>Magnoliopsida</taxon>
        <taxon>Liliopsida</taxon>
        <taxon>Poales</taxon>
        <taxon>Poaceae</taxon>
        <taxon>BOP clade</taxon>
        <taxon>Oryzoideae</taxon>
        <taxon>Oryzeae</taxon>
        <taxon>Zizaniinae</taxon>
        <taxon>Zizania</taxon>
    </lineage>
</organism>
<evidence type="ECO:0000313" key="2">
    <source>
        <dbReference type="EMBL" id="KAG8047823.1"/>
    </source>
</evidence>
<comment type="caution">
    <text evidence="2">The sequence shown here is derived from an EMBL/GenBank/DDBJ whole genome shotgun (WGS) entry which is preliminary data.</text>
</comment>
<reference evidence="2" key="2">
    <citation type="submission" date="2021-02" db="EMBL/GenBank/DDBJ databases">
        <authorList>
            <person name="Kimball J.A."/>
            <person name="Haas M.W."/>
            <person name="Macchietto M."/>
            <person name="Kono T."/>
            <person name="Duquette J."/>
            <person name="Shao M."/>
        </authorList>
    </citation>
    <scope>NUCLEOTIDE SEQUENCE</scope>
    <source>
        <tissue evidence="2">Fresh leaf tissue</tissue>
    </source>
</reference>
<evidence type="ECO:0000256" key="1">
    <source>
        <dbReference type="SAM" id="MobiDB-lite"/>
    </source>
</evidence>
<protein>
    <submittedName>
        <fullName evidence="2">Uncharacterized protein</fullName>
    </submittedName>
</protein>
<dbReference type="Proteomes" id="UP000729402">
    <property type="component" value="Unassembled WGS sequence"/>
</dbReference>
<dbReference type="AlphaFoldDB" id="A0A8J5VHQ8"/>
<keyword evidence="3" id="KW-1185">Reference proteome</keyword>
<feature type="region of interest" description="Disordered" evidence="1">
    <location>
        <begin position="43"/>
        <end position="62"/>
    </location>
</feature>
<feature type="compositionally biased region" description="Gly residues" evidence="1">
    <location>
        <begin position="43"/>
        <end position="57"/>
    </location>
</feature>
<reference evidence="2" key="1">
    <citation type="journal article" date="2021" name="bioRxiv">
        <title>Whole Genome Assembly and Annotation of Northern Wild Rice, Zizania palustris L., Supports a Whole Genome Duplication in the Zizania Genus.</title>
        <authorList>
            <person name="Haas M."/>
            <person name="Kono T."/>
            <person name="Macchietto M."/>
            <person name="Millas R."/>
            <person name="McGilp L."/>
            <person name="Shao M."/>
            <person name="Duquette J."/>
            <person name="Hirsch C.N."/>
            <person name="Kimball J."/>
        </authorList>
    </citation>
    <scope>NUCLEOTIDE SEQUENCE</scope>
    <source>
        <tissue evidence="2">Fresh leaf tissue</tissue>
    </source>
</reference>
<proteinExistence type="predicted"/>
<dbReference type="EMBL" id="JAAALK010000290">
    <property type="protein sequence ID" value="KAG8047823.1"/>
    <property type="molecule type" value="Genomic_DNA"/>
</dbReference>
<accession>A0A8J5VHQ8</accession>
<name>A0A8J5VHQ8_ZIZPA</name>
<sequence>MSPPDPSLSVTKGKQAEATCDMRVQRKTIGYFRCGWWDESGGHRGWGTPGRQRGPGGDAVRQCDGDAMRWRWRDAC</sequence>